<name>A0A1R3JGN8_COCAP</name>
<keyword evidence="4" id="KW-1185">Reference proteome</keyword>
<comment type="caution">
    <text evidence="3">The sequence shown here is derived from an EMBL/GenBank/DDBJ whole genome shotgun (WGS) entry which is preliminary data.</text>
</comment>
<evidence type="ECO:0000256" key="2">
    <source>
        <dbReference type="SAM" id="MobiDB-lite"/>
    </source>
</evidence>
<protein>
    <submittedName>
        <fullName evidence="3">Uncharacterized protein</fullName>
    </submittedName>
</protein>
<evidence type="ECO:0000313" key="4">
    <source>
        <dbReference type="Proteomes" id="UP000188268"/>
    </source>
</evidence>
<dbReference type="Proteomes" id="UP000188268">
    <property type="component" value="Unassembled WGS sequence"/>
</dbReference>
<feature type="region of interest" description="Disordered" evidence="2">
    <location>
        <begin position="99"/>
        <end position="118"/>
    </location>
</feature>
<feature type="coiled-coil region" evidence="1">
    <location>
        <begin position="36"/>
        <end position="63"/>
    </location>
</feature>
<evidence type="ECO:0000313" key="3">
    <source>
        <dbReference type="EMBL" id="OMO93986.1"/>
    </source>
</evidence>
<dbReference type="EMBL" id="AWWV01008000">
    <property type="protein sequence ID" value="OMO93986.1"/>
    <property type="molecule type" value="Genomic_DNA"/>
</dbReference>
<sequence length="118" mass="12398">MEVAKKLVGLATRAVNSNVVVDVCLVGSFSVLGIRSLNQQKDIEALEAQKESLTKTNKAMKKTIWDSKQQLYAEAAASDSPLVPLANLKAIYGEAPSPPTVDAAKQGSKSAASSIIIA</sequence>
<evidence type="ECO:0000256" key="1">
    <source>
        <dbReference type="SAM" id="Coils"/>
    </source>
</evidence>
<reference evidence="3 4" key="1">
    <citation type="submission" date="2013-09" db="EMBL/GenBank/DDBJ databases">
        <title>Corchorus capsularis genome sequencing.</title>
        <authorList>
            <person name="Alam M."/>
            <person name="Haque M.S."/>
            <person name="Islam M.S."/>
            <person name="Emdad E.M."/>
            <person name="Islam M.M."/>
            <person name="Ahmed B."/>
            <person name="Halim A."/>
            <person name="Hossen Q.M.M."/>
            <person name="Hossain M.Z."/>
            <person name="Ahmed R."/>
            <person name="Khan M.M."/>
            <person name="Islam R."/>
            <person name="Rashid M.M."/>
            <person name="Khan S.A."/>
            <person name="Rahman M.S."/>
            <person name="Alam M."/>
        </authorList>
    </citation>
    <scope>NUCLEOTIDE SEQUENCE [LARGE SCALE GENOMIC DNA]</scope>
    <source>
        <strain evidence="4">cv. CVL-1</strain>
        <tissue evidence="3">Whole seedling</tissue>
    </source>
</reference>
<dbReference type="PANTHER" id="PTHR38355">
    <property type="entry name" value="OS06G0149500 PROTEIN"/>
    <property type="match status" value="1"/>
</dbReference>
<dbReference type="OMA" id="RRTIWNW"/>
<dbReference type="PANTHER" id="PTHR38355:SF1">
    <property type="entry name" value="OS06G0149500 PROTEIN"/>
    <property type="match status" value="1"/>
</dbReference>
<proteinExistence type="predicted"/>
<dbReference type="AlphaFoldDB" id="A0A1R3JGN8"/>
<dbReference type="STRING" id="210143.A0A1R3JGN8"/>
<dbReference type="Gramene" id="OMO93986">
    <property type="protein sequence ID" value="OMO93986"/>
    <property type="gene ID" value="CCACVL1_06231"/>
</dbReference>
<dbReference type="OrthoDB" id="1857819at2759"/>
<dbReference type="GO" id="GO:0005739">
    <property type="term" value="C:mitochondrion"/>
    <property type="evidence" value="ECO:0007669"/>
    <property type="project" value="TreeGrafter"/>
</dbReference>
<organism evidence="3 4">
    <name type="scientific">Corchorus capsularis</name>
    <name type="common">Jute</name>
    <dbReference type="NCBI Taxonomy" id="210143"/>
    <lineage>
        <taxon>Eukaryota</taxon>
        <taxon>Viridiplantae</taxon>
        <taxon>Streptophyta</taxon>
        <taxon>Embryophyta</taxon>
        <taxon>Tracheophyta</taxon>
        <taxon>Spermatophyta</taxon>
        <taxon>Magnoliopsida</taxon>
        <taxon>eudicotyledons</taxon>
        <taxon>Gunneridae</taxon>
        <taxon>Pentapetalae</taxon>
        <taxon>rosids</taxon>
        <taxon>malvids</taxon>
        <taxon>Malvales</taxon>
        <taxon>Malvaceae</taxon>
        <taxon>Grewioideae</taxon>
        <taxon>Apeibeae</taxon>
        <taxon>Corchorus</taxon>
    </lineage>
</organism>
<accession>A0A1R3JGN8</accession>
<keyword evidence="1" id="KW-0175">Coiled coil</keyword>
<gene>
    <name evidence="3" type="ORF">CCACVL1_06231</name>
</gene>